<dbReference type="Proteomes" id="UP001283361">
    <property type="component" value="Unassembled WGS sequence"/>
</dbReference>
<name>A0AAE1CRZ0_9GAST</name>
<keyword evidence="2" id="KW-1185">Reference proteome</keyword>
<organism evidence="1 2">
    <name type="scientific">Elysia crispata</name>
    <name type="common">lettuce slug</name>
    <dbReference type="NCBI Taxonomy" id="231223"/>
    <lineage>
        <taxon>Eukaryota</taxon>
        <taxon>Metazoa</taxon>
        <taxon>Spiralia</taxon>
        <taxon>Lophotrochozoa</taxon>
        <taxon>Mollusca</taxon>
        <taxon>Gastropoda</taxon>
        <taxon>Heterobranchia</taxon>
        <taxon>Euthyneura</taxon>
        <taxon>Panpulmonata</taxon>
        <taxon>Sacoglossa</taxon>
        <taxon>Placobranchoidea</taxon>
        <taxon>Plakobranchidae</taxon>
        <taxon>Elysia</taxon>
    </lineage>
</organism>
<evidence type="ECO:0000313" key="2">
    <source>
        <dbReference type="Proteomes" id="UP001283361"/>
    </source>
</evidence>
<accession>A0AAE1CRZ0</accession>
<sequence length="260" mass="29404">MRYDIIIEERNISPDEPTLIFCTPHYPLHFSPLPPQPSPFLSNGHMPNFLPSTISYHHVFLPLSSPNAPASAGLHLAVALPPPDTATDNPLLCVGGRVTRTQSWHFFHRTCFLPRKSYAKAILTLLSLEQLLTREELQEKSHGTTVIGPVPQQFLTREELQEKSHGILSSDLFLNREGLQEGCPNTPSLKLFLTREELQEHSHGTHVIEAVPYLRRVTRKESSHSGHLTCSLQEKNNKEKESCHSCHGTVSYQRRVTRTQ</sequence>
<comment type="caution">
    <text evidence="1">The sequence shown here is derived from an EMBL/GenBank/DDBJ whole genome shotgun (WGS) entry which is preliminary data.</text>
</comment>
<proteinExistence type="predicted"/>
<protein>
    <submittedName>
        <fullName evidence="1">Uncharacterized protein</fullName>
    </submittedName>
</protein>
<reference evidence="1" key="1">
    <citation type="journal article" date="2023" name="G3 (Bethesda)">
        <title>A reference genome for the long-term kleptoplast-retaining sea slug Elysia crispata morphotype clarki.</title>
        <authorList>
            <person name="Eastman K.E."/>
            <person name="Pendleton A.L."/>
            <person name="Shaikh M.A."/>
            <person name="Suttiyut T."/>
            <person name="Ogas R."/>
            <person name="Tomko P."/>
            <person name="Gavelis G."/>
            <person name="Widhalm J.R."/>
            <person name="Wisecaver J.H."/>
        </authorList>
    </citation>
    <scope>NUCLEOTIDE SEQUENCE</scope>
    <source>
        <strain evidence="1">ECLA1</strain>
    </source>
</reference>
<dbReference type="AlphaFoldDB" id="A0AAE1CRZ0"/>
<gene>
    <name evidence="1" type="ORF">RRG08_047389</name>
</gene>
<evidence type="ECO:0000313" key="1">
    <source>
        <dbReference type="EMBL" id="KAK3730594.1"/>
    </source>
</evidence>
<dbReference type="EMBL" id="JAWDGP010007072">
    <property type="protein sequence ID" value="KAK3730594.1"/>
    <property type="molecule type" value="Genomic_DNA"/>
</dbReference>